<dbReference type="AlphaFoldDB" id="M0ZSB5"/>
<dbReference type="HOGENOM" id="CLU_2908587_0_0_1"/>
<dbReference type="EnsemblPlants" id="PGSC0003DMT400007022">
    <property type="protein sequence ID" value="PGSC0003DMT400007022"/>
    <property type="gene ID" value="PGSC0003DMG401002714"/>
</dbReference>
<proteinExistence type="predicted"/>
<dbReference type="PaxDb" id="4113-PGSC0003DMT400007022"/>
<organism evidence="1 2">
    <name type="scientific">Solanum tuberosum</name>
    <name type="common">Potato</name>
    <dbReference type="NCBI Taxonomy" id="4113"/>
    <lineage>
        <taxon>Eukaryota</taxon>
        <taxon>Viridiplantae</taxon>
        <taxon>Streptophyta</taxon>
        <taxon>Embryophyta</taxon>
        <taxon>Tracheophyta</taxon>
        <taxon>Spermatophyta</taxon>
        <taxon>Magnoliopsida</taxon>
        <taxon>eudicotyledons</taxon>
        <taxon>Gunneridae</taxon>
        <taxon>Pentapetalae</taxon>
        <taxon>asterids</taxon>
        <taxon>lamiids</taxon>
        <taxon>Solanales</taxon>
        <taxon>Solanaceae</taxon>
        <taxon>Solanoideae</taxon>
        <taxon>Solaneae</taxon>
        <taxon>Solanum</taxon>
    </lineage>
</organism>
<sequence length="62" mass="6753">MGLTVLDIVALTGLRPHGKEVSAILGMAGSTIYFSMCRGRNGCDRERTYIFSVYVAQRASVL</sequence>
<protein>
    <submittedName>
        <fullName evidence="1">Uncharacterized protein</fullName>
    </submittedName>
</protein>
<accession>M0ZSB5</accession>
<reference evidence="2" key="1">
    <citation type="journal article" date="2011" name="Nature">
        <title>Genome sequence and analysis of the tuber crop potato.</title>
        <authorList>
            <consortium name="The Potato Genome Sequencing Consortium"/>
        </authorList>
    </citation>
    <scope>NUCLEOTIDE SEQUENCE [LARGE SCALE GENOMIC DNA]</scope>
    <source>
        <strain evidence="2">cv. DM1-3 516 R44</strain>
    </source>
</reference>
<evidence type="ECO:0000313" key="1">
    <source>
        <dbReference type="EnsemblPlants" id="PGSC0003DMT400007022"/>
    </source>
</evidence>
<dbReference type="Gramene" id="PGSC0003DMT400007022">
    <property type="protein sequence ID" value="PGSC0003DMT400007022"/>
    <property type="gene ID" value="PGSC0003DMG401002714"/>
</dbReference>
<name>M0ZSB5_SOLTU</name>
<evidence type="ECO:0000313" key="2">
    <source>
        <dbReference type="Proteomes" id="UP000011115"/>
    </source>
</evidence>
<keyword evidence="2" id="KW-1185">Reference proteome</keyword>
<dbReference type="Proteomes" id="UP000011115">
    <property type="component" value="Unassembled WGS sequence"/>
</dbReference>
<dbReference type="InParanoid" id="M0ZSB5"/>
<reference evidence="1" key="2">
    <citation type="submission" date="2015-06" db="UniProtKB">
        <authorList>
            <consortium name="EnsemblPlants"/>
        </authorList>
    </citation>
    <scope>IDENTIFICATION</scope>
    <source>
        <strain evidence="1">DM1-3 516 R44</strain>
    </source>
</reference>